<feature type="compositionally biased region" description="Polar residues" evidence="7">
    <location>
        <begin position="622"/>
        <end position="632"/>
    </location>
</feature>
<keyword evidence="2 8" id="KW-0812">Transmembrane</keyword>
<feature type="compositionally biased region" description="Polar residues" evidence="7">
    <location>
        <begin position="1"/>
        <end position="11"/>
    </location>
</feature>
<comment type="subcellular location">
    <subcellularLocation>
        <location evidence="1">Cell membrane</location>
        <topology evidence="1">Multi-pass membrane protein</topology>
    </subcellularLocation>
</comment>
<dbReference type="SMART" id="SM00382">
    <property type="entry name" value="AAA"/>
    <property type="match status" value="1"/>
</dbReference>
<feature type="region of interest" description="Disordered" evidence="7">
    <location>
        <begin position="610"/>
        <end position="632"/>
    </location>
</feature>
<dbReference type="CDD" id="cd18543">
    <property type="entry name" value="ABC_6TM_Rv0194_D1_like"/>
    <property type="match status" value="1"/>
</dbReference>
<dbReference type="Gene3D" id="3.40.50.300">
    <property type="entry name" value="P-loop containing nucleotide triphosphate hydrolases"/>
    <property type="match status" value="1"/>
</dbReference>
<dbReference type="InterPro" id="IPR039421">
    <property type="entry name" value="Type_1_exporter"/>
</dbReference>
<dbReference type="Pfam" id="PF00005">
    <property type="entry name" value="ABC_tran"/>
    <property type="match status" value="1"/>
</dbReference>
<dbReference type="SUPFAM" id="SSF90123">
    <property type="entry name" value="ABC transporter transmembrane region"/>
    <property type="match status" value="1"/>
</dbReference>
<keyword evidence="5 8" id="KW-1133">Transmembrane helix</keyword>
<dbReference type="PANTHER" id="PTHR43394:SF1">
    <property type="entry name" value="ATP-BINDING CASSETTE SUB-FAMILY B MEMBER 10, MITOCHONDRIAL"/>
    <property type="match status" value="1"/>
</dbReference>
<dbReference type="InterPro" id="IPR027417">
    <property type="entry name" value="P-loop_NTPase"/>
</dbReference>
<dbReference type="InterPro" id="IPR017871">
    <property type="entry name" value="ABC_transporter-like_CS"/>
</dbReference>
<name>A0ABV3G3T2_9NOCA</name>
<dbReference type="SUPFAM" id="SSF52540">
    <property type="entry name" value="P-loop containing nucleoside triphosphate hydrolases"/>
    <property type="match status" value="1"/>
</dbReference>
<proteinExistence type="predicted"/>
<dbReference type="InterPro" id="IPR003439">
    <property type="entry name" value="ABC_transporter-like_ATP-bd"/>
</dbReference>
<feature type="transmembrane region" description="Helical" evidence="8">
    <location>
        <begin position="185"/>
        <end position="204"/>
    </location>
</feature>
<evidence type="ECO:0000256" key="1">
    <source>
        <dbReference type="ARBA" id="ARBA00004651"/>
    </source>
</evidence>
<dbReference type="RefSeq" id="WP_357789326.1">
    <property type="nucleotide sequence ID" value="NZ_JBFAKC010000020.1"/>
</dbReference>
<dbReference type="InterPro" id="IPR011527">
    <property type="entry name" value="ABC1_TM_dom"/>
</dbReference>
<dbReference type="PROSITE" id="PS00211">
    <property type="entry name" value="ABC_TRANSPORTER_1"/>
    <property type="match status" value="1"/>
</dbReference>
<dbReference type="PANTHER" id="PTHR43394">
    <property type="entry name" value="ATP-DEPENDENT PERMEASE MDL1, MITOCHONDRIAL"/>
    <property type="match status" value="1"/>
</dbReference>
<evidence type="ECO:0000313" key="12">
    <source>
        <dbReference type="Proteomes" id="UP001551695"/>
    </source>
</evidence>
<feature type="transmembrane region" description="Helical" evidence="8">
    <location>
        <begin position="82"/>
        <end position="101"/>
    </location>
</feature>
<evidence type="ECO:0000313" key="11">
    <source>
        <dbReference type="EMBL" id="MEV0712358.1"/>
    </source>
</evidence>
<evidence type="ECO:0000259" key="10">
    <source>
        <dbReference type="PROSITE" id="PS50929"/>
    </source>
</evidence>
<protein>
    <submittedName>
        <fullName evidence="11">ABC transporter ATP-binding protein</fullName>
    </submittedName>
</protein>
<dbReference type="PROSITE" id="PS50929">
    <property type="entry name" value="ABC_TM1F"/>
    <property type="match status" value="1"/>
</dbReference>
<keyword evidence="6 8" id="KW-0472">Membrane</keyword>
<dbReference type="InterPro" id="IPR003593">
    <property type="entry name" value="AAA+_ATPase"/>
</dbReference>
<evidence type="ECO:0000256" key="7">
    <source>
        <dbReference type="SAM" id="MobiDB-lite"/>
    </source>
</evidence>
<feature type="domain" description="ABC transporter" evidence="9">
    <location>
        <begin position="363"/>
        <end position="611"/>
    </location>
</feature>
<dbReference type="InterPro" id="IPR036640">
    <property type="entry name" value="ABC1_TM_sf"/>
</dbReference>
<evidence type="ECO:0000256" key="8">
    <source>
        <dbReference type="SAM" id="Phobius"/>
    </source>
</evidence>
<evidence type="ECO:0000259" key="9">
    <source>
        <dbReference type="PROSITE" id="PS50893"/>
    </source>
</evidence>
<organism evidence="11 12">
    <name type="scientific">Nocardia aurea</name>
    <dbReference type="NCBI Taxonomy" id="2144174"/>
    <lineage>
        <taxon>Bacteria</taxon>
        <taxon>Bacillati</taxon>
        <taxon>Actinomycetota</taxon>
        <taxon>Actinomycetes</taxon>
        <taxon>Mycobacteriales</taxon>
        <taxon>Nocardiaceae</taxon>
        <taxon>Nocardia</taxon>
    </lineage>
</organism>
<feature type="transmembrane region" description="Helical" evidence="8">
    <location>
        <begin position="44"/>
        <end position="70"/>
    </location>
</feature>
<accession>A0ABV3G3T2</accession>
<evidence type="ECO:0000256" key="6">
    <source>
        <dbReference type="ARBA" id="ARBA00023136"/>
    </source>
</evidence>
<evidence type="ECO:0000256" key="4">
    <source>
        <dbReference type="ARBA" id="ARBA00022840"/>
    </source>
</evidence>
<gene>
    <name evidence="11" type="ORF">AB0I48_32860</name>
</gene>
<sequence>MSVATRSQSTEPDTDLPERPAVPASGRLHSLRRFWPYLRPHRTVLVWATVLAVLSTLTAIVIPLMIARIIDGPIAHRDFPAIAGPVALVGVLGVLEAVGIWGRRWLIAVPATEFEITMRAKIYRKLQSLAIGRHDAWESGQLLSRAVDDLATMRRFVAFAGPFMCIHIVVIPVGLLTLIALSWQVGLIFTLISIPVTAICFRFVRRYEVASRRSQDQSGDLATTAQESAQGVRVLKAFGRGAYFGTRFTAQSRELRKTELLKVRLDATLWSAMRSLPQLAIAFALGYGGYAVAHGTMTLGTLVAGITLATFLQWPFIWTGFLLAELNDARTAADRYWEIIDTPVDIADPVDPVRLPARVAGELRLEKVGFAFPRTGDGAREPQDRVLRDVTLRVRPGETVALVGATGSGKTALLNLIPRLYDVSSGAVTIDGIDVASMRLADLRSLVTVAFEDPVLFSASVRENVALGDPEATDADVLRALDVAQATDFVNDLPWGLDTRIGEQGLSLSGGQRQRLALARAVLTSESAGQRTRIMVLDDPLSALDVETEERVQERLRTVLAGATTLLVAHRPSTASLADRVAVLADGRITAEGTHEQLLRTSAHYRELMGGTSDPVDAAVGAQSSTRSEADA</sequence>
<feature type="domain" description="ABC transmembrane type-1" evidence="10">
    <location>
        <begin position="46"/>
        <end position="328"/>
    </location>
</feature>
<evidence type="ECO:0000256" key="3">
    <source>
        <dbReference type="ARBA" id="ARBA00022741"/>
    </source>
</evidence>
<dbReference type="PROSITE" id="PS50893">
    <property type="entry name" value="ABC_TRANSPORTER_2"/>
    <property type="match status" value="1"/>
</dbReference>
<comment type="caution">
    <text evidence="11">The sequence shown here is derived from an EMBL/GenBank/DDBJ whole genome shotgun (WGS) entry which is preliminary data.</text>
</comment>
<dbReference type="Proteomes" id="UP001551695">
    <property type="component" value="Unassembled WGS sequence"/>
</dbReference>
<evidence type="ECO:0000256" key="5">
    <source>
        <dbReference type="ARBA" id="ARBA00022989"/>
    </source>
</evidence>
<dbReference type="Pfam" id="PF00664">
    <property type="entry name" value="ABC_membrane"/>
    <property type="match status" value="1"/>
</dbReference>
<keyword evidence="3" id="KW-0547">Nucleotide-binding</keyword>
<feature type="transmembrane region" description="Helical" evidence="8">
    <location>
        <begin position="156"/>
        <end position="179"/>
    </location>
</feature>
<feature type="region of interest" description="Disordered" evidence="7">
    <location>
        <begin position="1"/>
        <end position="23"/>
    </location>
</feature>
<reference evidence="11 12" key="1">
    <citation type="submission" date="2024-06" db="EMBL/GenBank/DDBJ databases">
        <title>The Natural Products Discovery Center: Release of the First 8490 Sequenced Strains for Exploring Actinobacteria Biosynthetic Diversity.</title>
        <authorList>
            <person name="Kalkreuter E."/>
            <person name="Kautsar S.A."/>
            <person name="Yang D."/>
            <person name="Bader C.D."/>
            <person name="Teijaro C.N."/>
            <person name="Fluegel L."/>
            <person name="Davis C.M."/>
            <person name="Simpson J.R."/>
            <person name="Lauterbach L."/>
            <person name="Steele A.D."/>
            <person name="Gui C."/>
            <person name="Meng S."/>
            <person name="Li G."/>
            <person name="Viehrig K."/>
            <person name="Ye F."/>
            <person name="Su P."/>
            <person name="Kiefer A.F."/>
            <person name="Nichols A."/>
            <person name="Cepeda A.J."/>
            <person name="Yan W."/>
            <person name="Fan B."/>
            <person name="Jiang Y."/>
            <person name="Adhikari A."/>
            <person name="Zheng C.-J."/>
            <person name="Schuster L."/>
            <person name="Cowan T.M."/>
            <person name="Smanski M.J."/>
            <person name="Chevrette M.G."/>
            <person name="De Carvalho L.P.S."/>
            <person name="Shen B."/>
        </authorList>
    </citation>
    <scope>NUCLEOTIDE SEQUENCE [LARGE SCALE GENOMIC DNA]</scope>
    <source>
        <strain evidence="11 12">NPDC050403</strain>
    </source>
</reference>
<evidence type="ECO:0000256" key="2">
    <source>
        <dbReference type="ARBA" id="ARBA00022692"/>
    </source>
</evidence>
<keyword evidence="4 11" id="KW-0067">ATP-binding</keyword>
<keyword evidence="12" id="KW-1185">Reference proteome</keyword>
<dbReference type="EMBL" id="JBFAKC010000020">
    <property type="protein sequence ID" value="MEV0712358.1"/>
    <property type="molecule type" value="Genomic_DNA"/>
</dbReference>
<dbReference type="GO" id="GO:0005524">
    <property type="term" value="F:ATP binding"/>
    <property type="evidence" value="ECO:0007669"/>
    <property type="project" value="UniProtKB-KW"/>
</dbReference>
<dbReference type="Gene3D" id="1.20.1560.10">
    <property type="entry name" value="ABC transporter type 1, transmembrane domain"/>
    <property type="match status" value="1"/>
</dbReference>